<dbReference type="InterPro" id="IPR011051">
    <property type="entry name" value="RmlC_Cupin_sf"/>
</dbReference>
<dbReference type="AlphaFoldDB" id="A0A512M8A1"/>
<reference evidence="2 3" key="1">
    <citation type="submission" date="2019-07" db="EMBL/GenBank/DDBJ databases">
        <title>Whole genome shotgun sequence of Brevifollis gellanilyticus NBRC 108608.</title>
        <authorList>
            <person name="Hosoyama A."/>
            <person name="Uohara A."/>
            <person name="Ohji S."/>
            <person name="Ichikawa N."/>
        </authorList>
    </citation>
    <scope>NUCLEOTIDE SEQUENCE [LARGE SCALE GENOMIC DNA]</scope>
    <source>
        <strain evidence="2 3">NBRC 108608</strain>
    </source>
</reference>
<dbReference type="OrthoDB" id="9794183at2"/>
<protein>
    <recommendedName>
        <fullName evidence="1">Cupin type-2 domain-containing protein</fullName>
    </recommendedName>
</protein>
<dbReference type="InterPro" id="IPR013096">
    <property type="entry name" value="Cupin_2"/>
</dbReference>
<dbReference type="Pfam" id="PF07883">
    <property type="entry name" value="Cupin_2"/>
    <property type="match status" value="1"/>
</dbReference>
<comment type="caution">
    <text evidence="2">The sequence shown here is derived from an EMBL/GenBank/DDBJ whole genome shotgun (WGS) entry which is preliminary data.</text>
</comment>
<sequence length="157" mass="17171">MNPPPFLLPSITTPGSGKVLSALGDEVTVLLSGEQTGGAFTMVQVVTPPGGGPPPHWHTKEDEWFLIQEGRAEFWMDGVWKEVPAGTAAFLPRGSRHTYRNCGDTPLRMIVHAAPAGFEVFFERIAEAFHQPGGPHMPRILEISTEHGIFYVPPETE</sequence>
<evidence type="ECO:0000313" key="2">
    <source>
        <dbReference type="EMBL" id="GEP42967.1"/>
    </source>
</evidence>
<dbReference type="InterPro" id="IPR053146">
    <property type="entry name" value="QDO-like"/>
</dbReference>
<feature type="domain" description="Cupin type-2" evidence="1">
    <location>
        <begin position="45"/>
        <end position="111"/>
    </location>
</feature>
<dbReference type="RefSeq" id="WP_146850546.1">
    <property type="nucleotide sequence ID" value="NZ_BKAG01000013.1"/>
</dbReference>
<dbReference type="InterPro" id="IPR014710">
    <property type="entry name" value="RmlC-like_jellyroll"/>
</dbReference>
<dbReference type="Proteomes" id="UP000321577">
    <property type="component" value="Unassembled WGS sequence"/>
</dbReference>
<organism evidence="2 3">
    <name type="scientific">Brevifollis gellanilyticus</name>
    <dbReference type="NCBI Taxonomy" id="748831"/>
    <lineage>
        <taxon>Bacteria</taxon>
        <taxon>Pseudomonadati</taxon>
        <taxon>Verrucomicrobiota</taxon>
        <taxon>Verrucomicrobiia</taxon>
        <taxon>Verrucomicrobiales</taxon>
        <taxon>Verrucomicrobiaceae</taxon>
    </lineage>
</organism>
<name>A0A512M8A1_9BACT</name>
<dbReference type="EMBL" id="BKAG01000013">
    <property type="protein sequence ID" value="GEP42967.1"/>
    <property type="molecule type" value="Genomic_DNA"/>
</dbReference>
<dbReference type="Gene3D" id="2.60.120.10">
    <property type="entry name" value="Jelly Rolls"/>
    <property type="match status" value="1"/>
</dbReference>
<dbReference type="SUPFAM" id="SSF51182">
    <property type="entry name" value="RmlC-like cupins"/>
    <property type="match status" value="1"/>
</dbReference>
<gene>
    <name evidence="2" type="ORF">BGE01nite_22580</name>
</gene>
<proteinExistence type="predicted"/>
<evidence type="ECO:0000259" key="1">
    <source>
        <dbReference type="Pfam" id="PF07883"/>
    </source>
</evidence>
<accession>A0A512M8A1</accession>
<dbReference type="PANTHER" id="PTHR36440:SF1">
    <property type="entry name" value="PUTATIVE (AFU_ORTHOLOGUE AFUA_8G07350)-RELATED"/>
    <property type="match status" value="1"/>
</dbReference>
<keyword evidence="3" id="KW-1185">Reference proteome</keyword>
<evidence type="ECO:0000313" key="3">
    <source>
        <dbReference type="Proteomes" id="UP000321577"/>
    </source>
</evidence>
<dbReference type="PANTHER" id="PTHR36440">
    <property type="entry name" value="PUTATIVE (AFU_ORTHOLOGUE AFUA_8G07350)-RELATED"/>
    <property type="match status" value="1"/>
</dbReference>